<dbReference type="AlphaFoldDB" id="A0A6M8SR08"/>
<sequence length="294" mass="32503">MLTLISKQCGDLQLILVPQLGGAIAALKYQGFDILRPMPYGMASQANQCGSFPLIPYSNRIENGQFSFAGQHYTLAKNFGDHPHSIHGNGWQSIWHVAETSTQQIVLQLNHDAQGEQTAHWPWPYRAKQVFSLTENSLKIELSYLNDAAHAVPVGLGFHPYFANADQAQLQFCAQNVLINDSNMLPSARTAIPPQWDFRQVRPVEPNSIDNCFLGWDGSAQIHWPTQKLHVEITSPDAGNAIVFVPSTEKNFLAFEPVSHSNNAINQDHGAAMYLLASGETHSISMTMRIVGDA</sequence>
<dbReference type="Pfam" id="PF01263">
    <property type="entry name" value="Aldose_epim"/>
    <property type="match status" value="1"/>
</dbReference>
<dbReference type="PANTHER" id="PTHR10091:SF45">
    <property type="entry name" value="ALDOSE 1-EPIMERASE"/>
    <property type="match status" value="1"/>
</dbReference>
<dbReference type="EMBL" id="CP054143">
    <property type="protein sequence ID" value="QKJ66564.1"/>
    <property type="molecule type" value="Genomic_DNA"/>
</dbReference>
<dbReference type="InterPro" id="IPR011013">
    <property type="entry name" value="Gal_mutarotase_sf_dom"/>
</dbReference>
<name>A0A6M8SR08_9NEIS</name>
<protein>
    <submittedName>
        <fullName evidence="1">Aldose 1-epimerase</fullName>
    </submittedName>
</protein>
<keyword evidence="2" id="KW-1185">Reference proteome</keyword>
<dbReference type="InterPro" id="IPR014718">
    <property type="entry name" value="GH-type_carb-bd"/>
</dbReference>
<dbReference type="CDD" id="cd09021">
    <property type="entry name" value="Aldose_epim_Ec_YphB"/>
    <property type="match status" value="1"/>
</dbReference>
<accession>A0A6M8SR08</accession>
<reference evidence="1 2" key="1">
    <citation type="submission" date="2020-05" db="EMBL/GenBank/DDBJ databases">
        <title>Complete genome sequence of Deefgea sp. D17.</title>
        <authorList>
            <person name="Bae J.-W."/>
            <person name="Han J.E."/>
        </authorList>
    </citation>
    <scope>NUCLEOTIDE SEQUENCE [LARGE SCALE GENOMIC DNA]</scope>
    <source>
        <strain evidence="1 2">D17</strain>
    </source>
</reference>
<dbReference type="Gene3D" id="2.70.98.10">
    <property type="match status" value="1"/>
</dbReference>
<dbReference type="GO" id="GO:0004034">
    <property type="term" value="F:aldose 1-epimerase activity"/>
    <property type="evidence" value="ECO:0007669"/>
    <property type="project" value="TreeGrafter"/>
</dbReference>
<proteinExistence type="predicted"/>
<dbReference type="GO" id="GO:0030246">
    <property type="term" value="F:carbohydrate binding"/>
    <property type="evidence" value="ECO:0007669"/>
    <property type="project" value="InterPro"/>
</dbReference>
<dbReference type="GO" id="GO:0033499">
    <property type="term" value="P:galactose catabolic process via UDP-galactose, Leloir pathway"/>
    <property type="evidence" value="ECO:0007669"/>
    <property type="project" value="TreeGrafter"/>
</dbReference>
<dbReference type="InterPro" id="IPR008183">
    <property type="entry name" value="Aldose_1/G6P_1-epimerase"/>
</dbReference>
<dbReference type="RefSeq" id="WP_173533068.1">
    <property type="nucleotide sequence ID" value="NZ_CP054143.1"/>
</dbReference>
<dbReference type="Proteomes" id="UP000504844">
    <property type="component" value="Chromosome"/>
</dbReference>
<gene>
    <name evidence="1" type="ORF">HQN60_07520</name>
</gene>
<dbReference type="GO" id="GO:0006006">
    <property type="term" value="P:glucose metabolic process"/>
    <property type="evidence" value="ECO:0007669"/>
    <property type="project" value="TreeGrafter"/>
</dbReference>
<dbReference type="SUPFAM" id="SSF74650">
    <property type="entry name" value="Galactose mutarotase-like"/>
    <property type="match status" value="1"/>
</dbReference>
<evidence type="ECO:0000313" key="1">
    <source>
        <dbReference type="EMBL" id="QKJ66564.1"/>
    </source>
</evidence>
<evidence type="ECO:0000313" key="2">
    <source>
        <dbReference type="Proteomes" id="UP000504844"/>
    </source>
</evidence>
<dbReference type="KEGG" id="dee:HQN60_07520"/>
<organism evidence="1 2">
    <name type="scientific">Deefgea piscis</name>
    <dbReference type="NCBI Taxonomy" id="2739061"/>
    <lineage>
        <taxon>Bacteria</taxon>
        <taxon>Pseudomonadati</taxon>
        <taxon>Pseudomonadota</taxon>
        <taxon>Betaproteobacteria</taxon>
        <taxon>Neisseriales</taxon>
        <taxon>Chitinibacteraceae</taxon>
        <taxon>Deefgea</taxon>
    </lineage>
</organism>
<dbReference type="PANTHER" id="PTHR10091">
    <property type="entry name" value="ALDOSE-1-EPIMERASE"/>
    <property type="match status" value="1"/>
</dbReference>